<evidence type="ECO:0000313" key="1">
    <source>
        <dbReference type="EMBL" id="MET3730462.1"/>
    </source>
</evidence>
<organism evidence="1 2">
    <name type="scientific">Moheibacter stercoris</name>
    <dbReference type="NCBI Taxonomy" id="1628251"/>
    <lineage>
        <taxon>Bacteria</taxon>
        <taxon>Pseudomonadati</taxon>
        <taxon>Bacteroidota</taxon>
        <taxon>Flavobacteriia</taxon>
        <taxon>Flavobacteriales</taxon>
        <taxon>Weeksellaceae</taxon>
        <taxon>Moheibacter</taxon>
    </lineage>
</organism>
<accession>A0ABV2LSD2</accession>
<comment type="caution">
    <text evidence="1">The sequence shown here is derived from an EMBL/GenBank/DDBJ whole genome shotgun (WGS) entry which is preliminary data.</text>
</comment>
<evidence type="ECO:0000313" key="2">
    <source>
        <dbReference type="Proteomes" id="UP001549146"/>
    </source>
</evidence>
<protein>
    <recommendedName>
        <fullName evidence="3">Lipoprotein</fullName>
    </recommendedName>
</protein>
<dbReference type="PROSITE" id="PS51257">
    <property type="entry name" value="PROKAR_LIPOPROTEIN"/>
    <property type="match status" value="1"/>
</dbReference>
<dbReference type="EMBL" id="JBEPMO010000001">
    <property type="protein sequence ID" value="MET3730462.1"/>
    <property type="molecule type" value="Genomic_DNA"/>
</dbReference>
<name>A0ABV2LSD2_9FLAO</name>
<sequence length="188" mass="21623">MKWSQIISLIGLGGLASCHAPLLLTELSPETKPLEKYKLYNPNFELAETSALRIDGFYFSKGEERKVPFSLKQYQEAKKNNNPPAGFELSELSITKDTILIVYNIYTLQFFKNGTYSSRVYTNKTIEEIYIDKKQLNETIGNSVYKLDENQINYEFYSKMSGFNYAQGKVTQDSVTFGNSDPYQFTQF</sequence>
<proteinExistence type="predicted"/>
<keyword evidence="2" id="KW-1185">Reference proteome</keyword>
<evidence type="ECO:0008006" key="3">
    <source>
        <dbReference type="Google" id="ProtNLM"/>
    </source>
</evidence>
<gene>
    <name evidence="1" type="ORF">ABID46_000014</name>
</gene>
<dbReference type="RefSeq" id="WP_354505359.1">
    <property type="nucleotide sequence ID" value="NZ_JBEPMO010000001.1"/>
</dbReference>
<dbReference type="Proteomes" id="UP001549146">
    <property type="component" value="Unassembled WGS sequence"/>
</dbReference>
<reference evidence="1 2" key="1">
    <citation type="submission" date="2024-06" db="EMBL/GenBank/DDBJ databases">
        <title>Genomic Encyclopedia of Type Strains, Phase IV (KMG-IV): sequencing the most valuable type-strain genomes for metagenomic binning, comparative biology and taxonomic classification.</title>
        <authorList>
            <person name="Goeker M."/>
        </authorList>
    </citation>
    <scope>NUCLEOTIDE SEQUENCE [LARGE SCALE GENOMIC DNA]</scope>
    <source>
        <strain evidence="1 2">DSM 29388</strain>
    </source>
</reference>